<evidence type="ECO:0000256" key="3">
    <source>
        <dbReference type="ARBA" id="ARBA00022946"/>
    </source>
</evidence>
<keyword evidence="2" id="KW-0806">Transcription termination</keyword>
<comment type="similarity">
    <text evidence="1">Belongs to the mTERF family.</text>
</comment>
<sequence>MERIRAMVARAEGIGVPRGCKMFRHALHAVARLSNEKIATKVEHLKKTFMWSDAVVGIVVSKFPSVLLRSNQMLQSKSEFLVSEVGLEPTYIAHRPVMLSYSLEGRLRPRHYVVKFLKENGLLDRDRDYYSAVIVMEKVFVDKYISPHKEVAPYLAEDYDAACRGEVPTRFKFT</sequence>
<dbReference type="GO" id="GO:0003676">
    <property type="term" value="F:nucleic acid binding"/>
    <property type="evidence" value="ECO:0007669"/>
    <property type="project" value="InterPro"/>
</dbReference>
<evidence type="ECO:0000313" key="5">
    <source>
        <dbReference type="Proteomes" id="UP000324705"/>
    </source>
</evidence>
<keyword evidence="2" id="KW-0804">Transcription</keyword>
<dbReference type="Proteomes" id="UP000324705">
    <property type="component" value="Chromosome 6B"/>
</dbReference>
<protein>
    <submittedName>
        <fullName evidence="4">Uncharacterized protein</fullName>
    </submittedName>
</protein>
<keyword evidence="3" id="KW-0809">Transit peptide</keyword>
<accession>A0A9R1B6Y9</accession>
<organism evidence="4 5">
    <name type="scientific">Triticum turgidum subsp. durum</name>
    <name type="common">Durum wheat</name>
    <name type="synonym">Triticum durum</name>
    <dbReference type="NCBI Taxonomy" id="4567"/>
    <lineage>
        <taxon>Eukaryota</taxon>
        <taxon>Viridiplantae</taxon>
        <taxon>Streptophyta</taxon>
        <taxon>Embryophyta</taxon>
        <taxon>Tracheophyta</taxon>
        <taxon>Spermatophyta</taxon>
        <taxon>Magnoliopsida</taxon>
        <taxon>Liliopsida</taxon>
        <taxon>Poales</taxon>
        <taxon>Poaceae</taxon>
        <taxon>BOP clade</taxon>
        <taxon>Pooideae</taxon>
        <taxon>Triticodae</taxon>
        <taxon>Triticeae</taxon>
        <taxon>Triticinae</taxon>
        <taxon>Triticum</taxon>
    </lineage>
</organism>
<dbReference type="FunFam" id="1.25.70.10:FF:000001">
    <property type="entry name" value="Mitochondrial transcription termination factor-like"/>
    <property type="match status" value="1"/>
</dbReference>
<keyword evidence="5" id="KW-1185">Reference proteome</keyword>
<dbReference type="GO" id="GO:0006353">
    <property type="term" value="P:DNA-templated transcription termination"/>
    <property type="evidence" value="ECO:0007669"/>
    <property type="project" value="UniProtKB-KW"/>
</dbReference>
<gene>
    <name evidence="4" type="ORF">TRITD_6Bv1G018360</name>
</gene>
<dbReference type="Gramene" id="TRITD6Bv1G018360.1">
    <property type="protein sequence ID" value="TRITD6Bv1G018360.1"/>
    <property type="gene ID" value="TRITD6Bv1G018360"/>
</dbReference>
<dbReference type="PANTHER" id="PTHR13068:SF111">
    <property type="match status" value="1"/>
</dbReference>
<dbReference type="InterPro" id="IPR038538">
    <property type="entry name" value="MTERF_sf"/>
</dbReference>
<keyword evidence="2" id="KW-0805">Transcription regulation</keyword>
<dbReference type="Pfam" id="PF02536">
    <property type="entry name" value="mTERF"/>
    <property type="match status" value="1"/>
</dbReference>
<dbReference type="Gene3D" id="1.25.70.10">
    <property type="entry name" value="Transcription termination factor 3, mitochondrial"/>
    <property type="match status" value="1"/>
</dbReference>
<dbReference type="PANTHER" id="PTHR13068">
    <property type="entry name" value="CGI-12 PROTEIN-RELATED"/>
    <property type="match status" value="1"/>
</dbReference>
<evidence type="ECO:0000256" key="1">
    <source>
        <dbReference type="ARBA" id="ARBA00007692"/>
    </source>
</evidence>
<dbReference type="EMBL" id="LT934122">
    <property type="protein sequence ID" value="VAI53796.1"/>
    <property type="molecule type" value="Genomic_DNA"/>
</dbReference>
<name>A0A9R1B6Y9_TRITD</name>
<reference evidence="4 5" key="1">
    <citation type="submission" date="2017-09" db="EMBL/GenBank/DDBJ databases">
        <authorList>
            <consortium name="International Durum Wheat Genome Sequencing Consortium (IDWGSC)"/>
            <person name="Milanesi L."/>
        </authorList>
    </citation>
    <scope>NUCLEOTIDE SEQUENCE [LARGE SCALE GENOMIC DNA]</scope>
    <source>
        <strain evidence="5">cv. Svevo</strain>
    </source>
</reference>
<evidence type="ECO:0000256" key="2">
    <source>
        <dbReference type="ARBA" id="ARBA00022472"/>
    </source>
</evidence>
<dbReference type="AlphaFoldDB" id="A0A9R1B6Y9"/>
<dbReference type="InterPro" id="IPR003690">
    <property type="entry name" value="MTERF"/>
</dbReference>
<evidence type="ECO:0000313" key="4">
    <source>
        <dbReference type="EMBL" id="VAI53796.1"/>
    </source>
</evidence>
<dbReference type="SMART" id="SM00733">
    <property type="entry name" value="Mterf"/>
    <property type="match status" value="2"/>
</dbReference>
<proteinExistence type="inferred from homology"/>